<sequence>MIDSTVLYADHQGHLAPLSWSYFARKLSSCVDAVPPSTVTEIDSAFCPQCLHFYDTATASSNRGRCPRPHCKQCPVCSCPLTLGIEESSKTKENFVCVFKCGYCRWTSEECGVASKIDFLKSADAKVAIEAATEKLILKSKMRSEKKAVQLNSKDEISRDLFFQKLVDGWGDLAQEHERRRRHGNTYKMPSEKNSKPLHVLSNFVLLEKTEVPKKDFLSVPSSDELIAQGVRQLSSLNKIEDLVPLSIPLQARKSRRCRHELASGRPGILVKPKVNPVEGDSSLRSGHGQWWKKDSSAIHVVPRVKLLQFGKTGNHKKIPNRSSSES</sequence>
<accession>A0A7S0BYA9</accession>
<dbReference type="AlphaFoldDB" id="A0A7S0BYA9"/>
<dbReference type="GO" id="GO:0005869">
    <property type="term" value="C:dynactin complex"/>
    <property type="evidence" value="ECO:0007669"/>
    <property type="project" value="InterPro"/>
</dbReference>
<evidence type="ECO:0000256" key="8">
    <source>
        <dbReference type="ARBA" id="ARBA00022990"/>
    </source>
</evidence>
<keyword evidence="7" id="KW-0832">Ubl conjugation</keyword>
<evidence type="ECO:0000256" key="10">
    <source>
        <dbReference type="ARBA" id="ARBA00023212"/>
    </source>
</evidence>
<keyword evidence="5" id="KW-1017">Isopeptide bond</keyword>
<keyword evidence="9" id="KW-0175">Coiled coil</keyword>
<proteinExistence type="inferred from homology"/>
<comment type="similarity">
    <text evidence="11">Belongs to the dynactin subunit 4 family.</text>
</comment>
<comment type="subcellular location">
    <subcellularLocation>
        <location evidence="1">Cytoplasm</location>
        <location evidence="1">Cytoskeleton</location>
        <location evidence="1">Microtubule organizing center</location>
        <location evidence="1">Centrosome</location>
    </subcellularLocation>
    <subcellularLocation>
        <location evidence="2">Cytoplasm</location>
        <location evidence="2">Cytoskeleton</location>
        <location evidence="2">Stress fiber</location>
    </subcellularLocation>
    <subcellularLocation>
        <location evidence="3">Cytoplasm</location>
        <location evidence="3">Myofibril</location>
    </subcellularLocation>
</comment>
<keyword evidence="4" id="KW-0963">Cytoplasm</keyword>
<evidence type="ECO:0000256" key="7">
    <source>
        <dbReference type="ARBA" id="ARBA00022843"/>
    </source>
</evidence>
<evidence type="ECO:0000256" key="9">
    <source>
        <dbReference type="ARBA" id="ARBA00023054"/>
    </source>
</evidence>
<reference evidence="14" key="1">
    <citation type="submission" date="2021-01" db="EMBL/GenBank/DDBJ databases">
        <authorList>
            <person name="Corre E."/>
            <person name="Pelletier E."/>
            <person name="Niang G."/>
            <person name="Scheremetjew M."/>
            <person name="Finn R."/>
            <person name="Kale V."/>
            <person name="Holt S."/>
            <person name="Cochrane G."/>
            <person name="Meng A."/>
            <person name="Brown T."/>
            <person name="Cohen L."/>
        </authorList>
    </citation>
    <scope>NUCLEOTIDE SEQUENCE</scope>
    <source>
        <strain evidence="14">CCAP1064/1</strain>
    </source>
</reference>
<gene>
    <name evidence="14" type="ORF">PINE0816_LOCUS3427</name>
</gene>
<organism evidence="14">
    <name type="scientific">Proboscia inermis</name>
    <dbReference type="NCBI Taxonomy" id="420281"/>
    <lineage>
        <taxon>Eukaryota</taxon>
        <taxon>Sar</taxon>
        <taxon>Stramenopiles</taxon>
        <taxon>Ochrophyta</taxon>
        <taxon>Bacillariophyta</taxon>
        <taxon>Coscinodiscophyceae</taxon>
        <taxon>Rhizosoleniophycidae</taxon>
        <taxon>Rhizosoleniales</taxon>
        <taxon>Rhizosoleniaceae</taxon>
        <taxon>Proboscia</taxon>
    </lineage>
</organism>
<keyword evidence="8" id="KW-0007">Acetylation</keyword>
<evidence type="ECO:0000256" key="1">
    <source>
        <dbReference type="ARBA" id="ARBA00004300"/>
    </source>
</evidence>
<name>A0A7S0BYA9_9STRA</name>
<evidence type="ECO:0000256" key="12">
    <source>
        <dbReference type="ARBA" id="ARBA00034864"/>
    </source>
</evidence>
<evidence type="ECO:0000256" key="6">
    <source>
        <dbReference type="ARBA" id="ARBA00022553"/>
    </source>
</evidence>
<dbReference type="GO" id="GO:0001725">
    <property type="term" value="C:stress fiber"/>
    <property type="evidence" value="ECO:0007669"/>
    <property type="project" value="UniProtKB-SubCell"/>
</dbReference>
<evidence type="ECO:0000256" key="2">
    <source>
        <dbReference type="ARBA" id="ARBA00004529"/>
    </source>
</evidence>
<dbReference type="PANTHER" id="PTHR13034:SF2">
    <property type="entry name" value="DYNACTIN SUBUNIT 4"/>
    <property type="match status" value="1"/>
</dbReference>
<evidence type="ECO:0000256" key="3">
    <source>
        <dbReference type="ARBA" id="ARBA00004657"/>
    </source>
</evidence>
<dbReference type="EMBL" id="HBEL01007150">
    <property type="protein sequence ID" value="CAD8407310.1"/>
    <property type="molecule type" value="Transcribed_RNA"/>
</dbReference>
<dbReference type="GO" id="GO:0005813">
    <property type="term" value="C:centrosome"/>
    <property type="evidence" value="ECO:0007669"/>
    <property type="project" value="UniProtKB-SubCell"/>
</dbReference>
<dbReference type="PANTHER" id="PTHR13034">
    <property type="entry name" value="DYNACTIN P62 SUBUNIT"/>
    <property type="match status" value="1"/>
</dbReference>
<comment type="subunit">
    <text evidence="13">Subunit of dynactin, a multiprotein complex part of a tripartite complex with dynein and a adapter, such as BICDL1, BICD2 or HOOK3. The dynactin complex is built around ACTR1A/ACTB filament and consists of an actin-related filament composed of a shoulder domain, a pointed end and a barbed end. Its length is defined by its flexible shoulder domain. The soulder is composed of 2 DCTN1 subunits, 4 DCTN2 and 2 DCTN3. The 4 DCNT2 (via N-terminus) bind the ACTR1A filament and act as molecular rulers to determine the length. The pointed end is important for binding dynein-dynactin cargo adapters. Consists of 4 subunits: ACTR10, DCNT4, DCTN5 and DCTN6. The barbed end is composed of a CAPZA1:CAPZB heterodimers, which binds ACTR1A/ACTB filament and dynactin and stabilizes dynactin. Interacts with ATP7B, but not ATP7A, in a copper-dependent manner. Interacts with ANK2; this interaction is required for localization at costameres. Interacts with N4BP2L1.</text>
</comment>
<evidence type="ECO:0000313" key="14">
    <source>
        <dbReference type="EMBL" id="CAD8407310.1"/>
    </source>
</evidence>
<evidence type="ECO:0000256" key="11">
    <source>
        <dbReference type="ARBA" id="ARBA00034776"/>
    </source>
</evidence>
<protein>
    <recommendedName>
        <fullName evidence="12">Dynactin subunit 4</fullName>
    </recommendedName>
</protein>
<dbReference type="Pfam" id="PF05502">
    <property type="entry name" value="Dynactin_p62"/>
    <property type="match status" value="1"/>
</dbReference>
<dbReference type="InterPro" id="IPR008603">
    <property type="entry name" value="DCTN4"/>
</dbReference>
<evidence type="ECO:0000256" key="4">
    <source>
        <dbReference type="ARBA" id="ARBA00022490"/>
    </source>
</evidence>
<keyword evidence="10" id="KW-0206">Cytoskeleton</keyword>
<keyword evidence="6" id="KW-0597">Phosphoprotein</keyword>
<evidence type="ECO:0000256" key="13">
    <source>
        <dbReference type="ARBA" id="ARBA00093507"/>
    </source>
</evidence>
<evidence type="ECO:0000256" key="5">
    <source>
        <dbReference type="ARBA" id="ARBA00022499"/>
    </source>
</evidence>